<name>M7CE96_CHEMY</name>
<evidence type="ECO:0000313" key="3">
    <source>
        <dbReference type="Proteomes" id="UP000031443"/>
    </source>
</evidence>
<dbReference type="AlphaFoldDB" id="M7CE96"/>
<dbReference type="EMBL" id="KB517472">
    <property type="protein sequence ID" value="EMP39142.1"/>
    <property type="molecule type" value="Genomic_DNA"/>
</dbReference>
<reference evidence="3" key="1">
    <citation type="journal article" date="2013" name="Nat. Genet.">
        <title>The draft genomes of soft-shell turtle and green sea turtle yield insights into the development and evolution of the turtle-specific body plan.</title>
        <authorList>
            <person name="Wang Z."/>
            <person name="Pascual-Anaya J."/>
            <person name="Zadissa A."/>
            <person name="Li W."/>
            <person name="Niimura Y."/>
            <person name="Huang Z."/>
            <person name="Li C."/>
            <person name="White S."/>
            <person name="Xiong Z."/>
            <person name="Fang D."/>
            <person name="Wang B."/>
            <person name="Ming Y."/>
            <person name="Chen Y."/>
            <person name="Zheng Y."/>
            <person name="Kuraku S."/>
            <person name="Pignatelli M."/>
            <person name="Herrero J."/>
            <person name="Beal K."/>
            <person name="Nozawa M."/>
            <person name="Li Q."/>
            <person name="Wang J."/>
            <person name="Zhang H."/>
            <person name="Yu L."/>
            <person name="Shigenobu S."/>
            <person name="Wang J."/>
            <person name="Liu J."/>
            <person name="Flicek P."/>
            <person name="Searle S."/>
            <person name="Wang J."/>
            <person name="Kuratani S."/>
            <person name="Yin Y."/>
            <person name="Aken B."/>
            <person name="Zhang G."/>
            <person name="Irie N."/>
        </authorList>
    </citation>
    <scope>NUCLEOTIDE SEQUENCE [LARGE SCALE GENOMIC DNA]</scope>
</reference>
<gene>
    <name evidence="2" type="ORF">UY3_03647</name>
</gene>
<keyword evidence="3" id="KW-1185">Reference proteome</keyword>
<feature type="region of interest" description="Disordered" evidence="1">
    <location>
        <begin position="1"/>
        <end position="48"/>
    </location>
</feature>
<accession>M7CE96</accession>
<evidence type="ECO:0000256" key="1">
    <source>
        <dbReference type="SAM" id="MobiDB-lite"/>
    </source>
</evidence>
<dbReference type="Proteomes" id="UP000031443">
    <property type="component" value="Unassembled WGS sequence"/>
</dbReference>
<organism evidence="2 3">
    <name type="scientific">Chelonia mydas</name>
    <name type="common">Green sea-turtle</name>
    <name type="synonym">Chelonia agassizi</name>
    <dbReference type="NCBI Taxonomy" id="8469"/>
    <lineage>
        <taxon>Eukaryota</taxon>
        <taxon>Metazoa</taxon>
        <taxon>Chordata</taxon>
        <taxon>Craniata</taxon>
        <taxon>Vertebrata</taxon>
        <taxon>Euteleostomi</taxon>
        <taxon>Archelosauria</taxon>
        <taxon>Testudinata</taxon>
        <taxon>Testudines</taxon>
        <taxon>Cryptodira</taxon>
        <taxon>Durocryptodira</taxon>
        <taxon>Americhelydia</taxon>
        <taxon>Chelonioidea</taxon>
        <taxon>Cheloniidae</taxon>
        <taxon>Chelonia</taxon>
    </lineage>
</organism>
<evidence type="ECO:0000313" key="2">
    <source>
        <dbReference type="EMBL" id="EMP39142.1"/>
    </source>
</evidence>
<protein>
    <submittedName>
        <fullName evidence="2">Uncharacterized protein</fullName>
    </submittedName>
</protein>
<sequence>MEPSTEEEAEGAHKSKSKPGAWSQRRSFGEQETCAAMASTKKSNLPPMIDSRFTEKDLNDVFTFEFEKPKFGLLGKAKKKSATCKVEKEVNGELKPCSFKTSEASAMKSLNLWRHVKRNHPENYALPKRTRKMRQNRKLTQLNNVHLAL</sequence>
<proteinExistence type="predicted"/>